<dbReference type="PANTHER" id="PTHR34448:SF1">
    <property type="entry name" value="BLL6088 PROTEIN"/>
    <property type="match status" value="1"/>
</dbReference>
<gene>
    <name evidence="11" type="ORF">SAMN04488109_1839</name>
</gene>
<reference evidence="11 12" key="1">
    <citation type="submission" date="2016-11" db="EMBL/GenBank/DDBJ databases">
        <authorList>
            <person name="Jaros S."/>
            <person name="Januszkiewicz K."/>
            <person name="Wedrychowicz H."/>
        </authorList>
    </citation>
    <scope>NUCLEOTIDE SEQUENCE [LARGE SCALE GENOMIC DNA]</scope>
    <source>
        <strain evidence="11 12">DSM 24574</strain>
    </source>
</reference>
<evidence type="ECO:0000256" key="4">
    <source>
        <dbReference type="ARBA" id="ARBA00008236"/>
    </source>
</evidence>
<keyword evidence="12" id="KW-1185">Reference proteome</keyword>
<evidence type="ECO:0000313" key="11">
    <source>
        <dbReference type="EMBL" id="SHG78844.1"/>
    </source>
</evidence>
<evidence type="ECO:0000256" key="8">
    <source>
        <dbReference type="ARBA" id="ARBA00022801"/>
    </source>
</evidence>
<dbReference type="GO" id="GO:0004177">
    <property type="term" value="F:aminopeptidase activity"/>
    <property type="evidence" value="ECO:0007669"/>
    <property type="project" value="UniProtKB-KW"/>
</dbReference>
<dbReference type="GO" id="GO:0006508">
    <property type="term" value="P:proteolysis"/>
    <property type="evidence" value="ECO:0007669"/>
    <property type="project" value="UniProtKB-KW"/>
</dbReference>
<comment type="similarity">
    <text evidence="4">Belongs to the peptidase M29 family.</text>
</comment>
<dbReference type="Gene3D" id="3.40.1830.10">
    <property type="entry name" value="Thermophilic metalloprotease (M29)"/>
    <property type="match status" value="1"/>
</dbReference>
<dbReference type="SUPFAM" id="SSF144052">
    <property type="entry name" value="Thermophilic metalloprotease-like"/>
    <property type="match status" value="1"/>
</dbReference>
<evidence type="ECO:0000256" key="10">
    <source>
        <dbReference type="SAM" id="SignalP"/>
    </source>
</evidence>
<evidence type="ECO:0000256" key="1">
    <source>
        <dbReference type="ARBA" id="ARBA00001941"/>
    </source>
</evidence>
<dbReference type="OrthoDB" id="9803993at2"/>
<evidence type="ECO:0000256" key="2">
    <source>
        <dbReference type="ARBA" id="ARBA00001946"/>
    </source>
</evidence>
<evidence type="ECO:0000313" key="12">
    <source>
        <dbReference type="Proteomes" id="UP000184212"/>
    </source>
</evidence>
<organism evidence="11 12">
    <name type="scientific">Chryseolinea serpens</name>
    <dbReference type="NCBI Taxonomy" id="947013"/>
    <lineage>
        <taxon>Bacteria</taxon>
        <taxon>Pseudomonadati</taxon>
        <taxon>Bacteroidota</taxon>
        <taxon>Cytophagia</taxon>
        <taxon>Cytophagales</taxon>
        <taxon>Fulvivirgaceae</taxon>
        <taxon>Chryseolinea</taxon>
    </lineage>
</organism>
<feature type="chain" id="PRO_5013133008" evidence="10">
    <location>
        <begin position="22"/>
        <end position="384"/>
    </location>
</feature>
<dbReference type="InterPro" id="IPR035097">
    <property type="entry name" value="M29_N-terminal"/>
</dbReference>
<dbReference type="InterPro" id="IPR000787">
    <property type="entry name" value="Peptidase_M29"/>
</dbReference>
<dbReference type="RefSeq" id="WP_073132989.1">
    <property type="nucleotide sequence ID" value="NZ_FQWQ01000001.1"/>
</dbReference>
<dbReference type="Proteomes" id="UP000184212">
    <property type="component" value="Unassembled WGS sequence"/>
</dbReference>
<evidence type="ECO:0000256" key="3">
    <source>
        <dbReference type="ARBA" id="ARBA00001947"/>
    </source>
</evidence>
<sequence>MKPKKLIPVVLFTCLSLHVFAQQDWTPLAKEIVENAGIQTGEVVVVNAGQHNIPLLEAIVKESNEKGAFTNVFFTTDEIERAQAHDIHYQHLLATPTYFAEWVKNIDVWIGLSTVENPQVIFKDALEVRMMALRKGGQKLYDSFNRSKCRVYSVNYPTEQEATLAKMEFPVYEKMILDAMQTNYTPIVTQAEALKNLIKTSKSIKVTSPDGTNLTLSVAGRPIYVGDGVTTKADVANKTLFERMASLPDGRVAVTAVETSANGKVVVPRDKCRYEPITNIRFDVTGGKMLNVTAGEGKECLETSLKENAGDKMFSGISIGLNPVLIANDDYWPESGAGIVYLSFGNNQLAGGKNTSTFSWSFPITNATVEIDGKVVVKNGKIVQ</sequence>
<dbReference type="GO" id="GO:0008237">
    <property type="term" value="F:metallopeptidase activity"/>
    <property type="evidence" value="ECO:0007669"/>
    <property type="project" value="UniProtKB-KW"/>
</dbReference>
<keyword evidence="10" id="KW-0732">Signal</keyword>
<dbReference type="InterPro" id="IPR052170">
    <property type="entry name" value="M29_Exopeptidase"/>
</dbReference>
<keyword evidence="9" id="KW-0482">Metalloprotease</keyword>
<evidence type="ECO:0000256" key="7">
    <source>
        <dbReference type="ARBA" id="ARBA00022723"/>
    </source>
</evidence>
<dbReference type="PANTHER" id="PTHR34448">
    <property type="entry name" value="AMINOPEPTIDASE"/>
    <property type="match status" value="1"/>
</dbReference>
<feature type="signal peptide" evidence="10">
    <location>
        <begin position="1"/>
        <end position="21"/>
    </location>
</feature>
<keyword evidence="5 11" id="KW-0031">Aminopeptidase</keyword>
<accession>A0A1M5MN37</accession>
<dbReference type="AlphaFoldDB" id="A0A1M5MN37"/>
<evidence type="ECO:0000256" key="6">
    <source>
        <dbReference type="ARBA" id="ARBA00022670"/>
    </source>
</evidence>
<evidence type="ECO:0000256" key="5">
    <source>
        <dbReference type="ARBA" id="ARBA00022438"/>
    </source>
</evidence>
<comment type="cofactor">
    <cofactor evidence="2">
        <name>Mg(2+)</name>
        <dbReference type="ChEBI" id="CHEBI:18420"/>
    </cofactor>
</comment>
<proteinExistence type="inferred from homology"/>
<comment type="cofactor">
    <cofactor evidence="3">
        <name>Zn(2+)</name>
        <dbReference type="ChEBI" id="CHEBI:29105"/>
    </cofactor>
</comment>
<comment type="cofactor">
    <cofactor evidence="1">
        <name>Co(2+)</name>
        <dbReference type="ChEBI" id="CHEBI:48828"/>
    </cofactor>
</comment>
<protein>
    <submittedName>
        <fullName evidence="11">Leucyl aminopeptidase (Aminopeptidase T)</fullName>
    </submittedName>
</protein>
<dbReference type="GO" id="GO:0046872">
    <property type="term" value="F:metal ion binding"/>
    <property type="evidence" value="ECO:0007669"/>
    <property type="project" value="UniProtKB-KW"/>
</dbReference>
<keyword evidence="6" id="KW-0645">Protease</keyword>
<dbReference type="STRING" id="947013.SAMN04488109_1839"/>
<keyword evidence="8" id="KW-0378">Hydrolase</keyword>
<dbReference type="EMBL" id="FQWQ01000001">
    <property type="protein sequence ID" value="SHG78844.1"/>
    <property type="molecule type" value="Genomic_DNA"/>
</dbReference>
<dbReference type="Pfam" id="PF02073">
    <property type="entry name" value="Peptidase_M29"/>
    <property type="match status" value="1"/>
</dbReference>
<evidence type="ECO:0000256" key="9">
    <source>
        <dbReference type="ARBA" id="ARBA00023049"/>
    </source>
</evidence>
<keyword evidence="7" id="KW-0479">Metal-binding</keyword>
<name>A0A1M5MN37_9BACT</name>